<comment type="similarity">
    <text evidence="10">Belongs to the DRC3 family.</text>
</comment>
<evidence type="ECO:0000256" key="1">
    <source>
        <dbReference type="ARBA" id="ARBA00004611"/>
    </source>
</evidence>
<evidence type="ECO:0000313" key="13">
    <source>
        <dbReference type="EMBL" id="CAD8742272.1"/>
    </source>
</evidence>
<keyword evidence="4" id="KW-0677">Repeat</keyword>
<evidence type="ECO:0000256" key="5">
    <source>
        <dbReference type="ARBA" id="ARBA00022846"/>
    </source>
</evidence>
<keyword evidence="9" id="KW-0966">Cell projection</keyword>
<reference evidence="13" key="1">
    <citation type="submission" date="2021-01" db="EMBL/GenBank/DDBJ databases">
        <authorList>
            <person name="Corre E."/>
            <person name="Pelletier E."/>
            <person name="Niang G."/>
            <person name="Scheremetjew M."/>
            <person name="Finn R."/>
            <person name="Kale V."/>
            <person name="Holt S."/>
            <person name="Cochrane G."/>
            <person name="Meng A."/>
            <person name="Brown T."/>
            <person name="Cohen L."/>
        </authorList>
    </citation>
    <scope>NUCLEOTIDE SEQUENCE</scope>
    <source>
        <strain evidence="13">CCMP441</strain>
    </source>
</reference>
<comment type="subcellular location">
    <subcellularLocation>
        <location evidence="1">Cytoplasm</location>
        <location evidence="1">Cytoskeleton</location>
        <location evidence="1">Flagellum axoneme</location>
    </subcellularLocation>
</comment>
<keyword evidence="2" id="KW-0963">Cytoplasm</keyword>
<protein>
    <recommendedName>
        <fullName evidence="11">Dynein regulatory complex subunit 3</fullName>
    </recommendedName>
</protein>
<evidence type="ECO:0000256" key="9">
    <source>
        <dbReference type="ARBA" id="ARBA00023273"/>
    </source>
</evidence>
<evidence type="ECO:0000256" key="6">
    <source>
        <dbReference type="ARBA" id="ARBA00023054"/>
    </source>
</evidence>
<dbReference type="InterPro" id="IPR001611">
    <property type="entry name" value="Leu-rich_rpt"/>
</dbReference>
<evidence type="ECO:0000256" key="4">
    <source>
        <dbReference type="ARBA" id="ARBA00022737"/>
    </source>
</evidence>
<sequence>MAHPLELAEPNVIDEELIRNCITTVEEISIAEDKKKEMKTETELHDIKAVSFSFQNILRIDNLNGLFSLVKLQLDNNIIEKIENIGHLVNLEWLDLSFNNIQTIQGLETLTKLTDLSLFNNRIEELKNLKTLQNLNCLSVGNNLIRDVVHAITYLRPFRNLKMLNMAGNPCHKDPEYHMRIVAHLRDIVYVDYRLVDPDKVQAAREQYQEDLFEILEEEKKQAEDEKKAEEQQHWHDTLSEANLSGVDTLLKVMLDEDPEQGKLHHLSFWLEIIDEIQHEFKGMSKDFIDGTLNANKAKYAEKGRFVDALRSSRQKSDGDSIALVGKFDLKKKKLMRQLEDLREDETIKKLRELQDLNTELNDDLLELGLRQMEADDQIISDFERRYGDLVNAFVEAAQNGFFAKVRDLENAFHTRAVTMATDELEHFAAGQLEDVTDEAQIFLGDKDIVFASLNASHDAHLGIIDGLEDQIVTKERKTYNTLVAEARAESHARDRKRITEIATVTARNNKEIVELIQSEQEGWNR</sequence>
<evidence type="ECO:0000256" key="8">
    <source>
        <dbReference type="ARBA" id="ARBA00023212"/>
    </source>
</evidence>
<dbReference type="Pfam" id="PF14580">
    <property type="entry name" value="LRR_9"/>
    <property type="match status" value="1"/>
</dbReference>
<dbReference type="AlphaFoldDB" id="A0A6U4JVR6"/>
<dbReference type="SMART" id="SM00365">
    <property type="entry name" value="LRR_SD22"/>
    <property type="match status" value="3"/>
</dbReference>
<dbReference type="PROSITE" id="PS51450">
    <property type="entry name" value="LRR"/>
    <property type="match status" value="3"/>
</dbReference>
<dbReference type="Gene3D" id="3.80.10.10">
    <property type="entry name" value="Ribonuclease Inhibitor"/>
    <property type="match status" value="1"/>
</dbReference>
<keyword evidence="6 12" id="KW-0175">Coiled coil</keyword>
<dbReference type="GO" id="GO:0005929">
    <property type="term" value="C:cilium"/>
    <property type="evidence" value="ECO:0007669"/>
    <property type="project" value="TreeGrafter"/>
</dbReference>
<evidence type="ECO:0000256" key="11">
    <source>
        <dbReference type="ARBA" id="ARBA00040950"/>
    </source>
</evidence>
<keyword evidence="7" id="KW-0969">Cilium</keyword>
<evidence type="ECO:0000256" key="12">
    <source>
        <dbReference type="SAM" id="Coils"/>
    </source>
</evidence>
<keyword evidence="5" id="KW-0282">Flagellum</keyword>
<proteinExistence type="inferred from homology"/>
<feature type="coiled-coil region" evidence="12">
    <location>
        <begin position="206"/>
        <end position="233"/>
    </location>
</feature>
<organism evidence="13">
    <name type="scientific">Hemiselmis andersenii</name>
    <name type="common">Cryptophyte alga</name>
    <dbReference type="NCBI Taxonomy" id="464988"/>
    <lineage>
        <taxon>Eukaryota</taxon>
        <taxon>Cryptophyceae</taxon>
        <taxon>Cryptomonadales</taxon>
        <taxon>Hemiselmidaceae</taxon>
        <taxon>Hemiselmis</taxon>
    </lineage>
</organism>
<accession>A0A6U4JVR6</accession>
<evidence type="ECO:0000256" key="10">
    <source>
        <dbReference type="ARBA" id="ARBA00038378"/>
    </source>
</evidence>
<dbReference type="PANTHER" id="PTHR45973">
    <property type="entry name" value="PROTEIN PHOSPHATASE 1 REGULATORY SUBUNIT SDS22-RELATED"/>
    <property type="match status" value="1"/>
</dbReference>
<dbReference type="SUPFAM" id="SSF52075">
    <property type="entry name" value="Outer arm dynein light chain 1"/>
    <property type="match status" value="1"/>
</dbReference>
<dbReference type="PANTHER" id="PTHR45973:SF12">
    <property type="entry name" value="DYNEIN REGULATORY COMPLEX SUBUNIT 3"/>
    <property type="match status" value="1"/>
</dbReference>
<gene>
    <name evidence="13" type="ORF">HAND1043_LOCUS8766</name>
</gene>
<dbReference type="InterPro" id="IPR050576">
    <property type="entry name" value="Cilia_flagella_integrity"/>
</dbReference>
<keyword evidence="3" id="KW-0433">Leucine-rich repeat</keyword>
<evidence type="ECO:0000256" key="7">
    <source>
        <dbReference type="ARBA" id="ARBA00023069"/>
    </source>
</evidence>
<dbReference type="EMBL" id="HBFK01014411">
    <property type="protein sequence ID" value="CAD8742272.1"/>
    <property type="molecule type" value="Transcribed_RNA"/>
</dbReference>
<feature type="coiled-coil region" evidence="12">
    <location>
        <begin position="325"/>
        <end position="371"/>
    </location>
</feature>
<dbReference type="InterPro" id="IPR032675">
    <property type="entry name" value="LRR_dom_sf"/>
</dbReference>
<evidence type="ECO:0000256" key="3">
    <source>
        <dbReference type="ARBA" id="ARBA00022614"/>
    </source>
</evidence>
<name>A0A6U4JVR6_HEMAN</name>
<evidence type="ECO:0000256" key="2">
    <source>
        <dbReference type="ARBA" id="ARBA00022490"/>
    </source>
</evidence>
<keyword evidence="8" id="KW-0206">Cytoskeleton</keyword>